<dbReference type="EnsemblPlants" id="LPERR03G24300.1">
    <property type="protein sequence ID" value="LPERR03G24300.1"/>
    <property type="gene ID" value="LPERR03G24300"/>
</dbReference>
<feature type="region of interest" description="Disordered" evidence="1">
    <location>
        <begin position="132"/>
        <end position="151"/>
    </location>
</feature>
<dbReference type="AlphaFoldDB" id="A0A0D9VXD1"/>
<sequence length="284" mass="30466">MPSSLFSSPLFGYRRPPRRATRELTARRQHPSSSFALPPRRRLSGCRQSRAAVRTAAARLCSPAIPAAWRTVGRRRWFSGGYERDDDEVGLGSATSSVVCLFGFATCCGASAAWWRRRGRLSPPHGVAARAPVARSDAGGAGSGGPAPGSVAPTGARARWWLRVRLVAAAVRARADGGCGRRGRVGPTTEVAAARAHGCSGGGYSGSEGAGRLPVGRRLPASWPMAGRRRRRLKVRSASSLEGQIYGRHAWIWSWRGWFLRCGRSAGRWCRSADGGLHGVWVAL</sequence>
<evidence type="ECO:0000313" key="2">
    <source>
        <dbReference type="EnsemblPlants" id="LPERR03G24300.1"/>
    </source>
</evidence>
<dbReference type="Gramene" id="LPERR03G24300.1">
    <property type="protein sequence ID" value="LPERR03G24300.1"/>
    <property type="gene ID" value="LPERR03G24300"/>
</dbReference>
<reference evidence="3" key="2">
    <citation type="submission" date="2013-12" db="EMBL/GenBank/DDBJ databases">
        <authorList>
            <person name="Yu Y."/>
            <person name="Lee S."/>
            <person name="de Baynast K."/>
            <person name="Wissotski M."/>
            <person name="Liu L."/>
            <person name="Talag J."/>
            <person name="Goicoechea J."/>
            <person name="Angelova A."/>
            <person name="Jetty R."/>
            <person name="Kudrna D."/>
            <person name="Golser W."/>
            <person name="Rivera L."/>
            <person name="Zhang J."/>
            <person name="Wing R."/>
        </authorList>
    </citation>
    <scope>NUCLEOTIDE SEQUENCE</scope>
</reference>
<evidence type="ECO:0000256" key="1">
    <source>
        <dbReference type="SAM" id="MobiDB-lite"/>
    </source>
</evidence>
<dbReference type="HOGENOM" id="CLU_981274_0_0_1"/>
<name>A0A0D9VXD1_9ORYZ</name>
<dbReference type="Proteomes" id="UP000032180">
    <property type="component" value="Chromosome 3"/>
</dbReference>
<accession>A0A0D9VXD1</accession>
<protein>
    <submittedName>
        <fullName evidence="2">Uncharacterized protein</fullName>
    </submittedName>
</protein>
<organism evidence="2 3">
    <name type="scientific">Leersia perrieri</name>
    <dbReference type="NCBI Taxonomy" id="77586"/>
    <lineage>
        <taxon>Eukaryota</taxon>
        <taxon>Viridiplantae</taxon>
        <taxon>Streptophyta</taxon>
        <taxon>Embryophyta</taxon>
        <taxon>Tracheophyta</taxon>
        <taxon>Spermatophyta</taxon>
        <taxon>Magnoliopsida</taxon>
        <taxon>Liliopsida</taxon>
        <taxon>Poales</taxon>
        <taxon>Poaceae</taxon>
        <taxon>BOP clade</taxon>
        <taxon>Oryzoideae</taxon>
        <taxon>Oryzeae</taxon>
        <taxon>Oryzinae</taxon>
        <taxon>Leersia</taxon>
    </lineage>
</organism>
<feature type="region of interest" description="Disordered" evidence="1">
    <location>
        <begin position="19"/>
        <end position="43"/>
    </location>
</feature>
<reference evidence="2 3" key="1">
    <citation type="submission" date="2012-08" db="EMBL/GenBank/DDBJ databases">
        <title>Oryza genome evolution.</title>
        <authorList>
            <person name="Wing R.A."/>
        </authorList>
    </citation>
    <scope>NUCLEOTIDE SEQUENCE</scope>
</reference>
<reference evidence="2" key="3">
    <citation type="submission" date="2015-04" db="UniProtKB">
        <authorList>
            <consortium name="EnsemblPlants"/>
        </authorList>
    </citation>
    <scope>IDENTIFICATION</scope>
</reference>
<evidence type="ECO:0000313" key="3">
    <source>
        <dbReference type="Proteomes" id="UP000032180"/>
    </source>
</evidence>
<keyword evidence="3" id="KW-1185">Reference proteome</keyword>
<proteinExistence type="predicted"/>